<keyword evidence="1" id="KW-0472">Membrane</keyword>
<proteinExistence type="predicted"/>
<dbReference type="OrthoDB" id="9894291at2"/>
<organism evidence="2 3">
    <name type="scientific">Acetatifactor muris</name>
    <dbReference type="NCBI Taxonomy" id="879566"/>
    <lineage>
        <taxon>Bacteria</taxon>
        <taxon>Bacillati</taxon>
        <taxon>Bacillota</taxon>
        <taxon>Clostridia</taxon>
        <taxon>Lachnospirales</taxon>
        <taxon>Lachnospiraceae</taxon>
        <taxon>Acetatifactor</taxon>
    </lineage>
</organism>
<accession>A0A2K4ZLT8</accession>
<name>A0A2K4ZLT8_9FIRM</name>
<dbReference type="RefSeq" id="WP_103241438.1">
    <property type="nucleotide sequence ID" value="NZ_JANJZD010000026.1"/>
</dbReference>
<keyword evidence="3" id="KW-1185">Reference proteome</keyword>
<evidence type="ECO:0000256" key="1">
    <source>
        <dbReference type="SAM" id="Phobius"/>
    </source>
</evidence>
<gene>
    <name evidence="2" type="ORF">AMURIS_04192</name>
</gene>
<keyword evidence="1" id="KW-1133">Transmembrane helix</keyword>
<feature type="transmembrane region" description="Helical" evidence="1">
    <location>
        <begin position="56"/>
        <end position="75"/>
    </location>
</feature>
<dbReference type="AlphaFoldDB" id="A0A2K4ZLT8"/>
<keyword evidence="1" id="KW-0812">Transmembrane</keyword>
<dbReference type="Proteomes" id="UP000236311">
    <property type="component" value="Unassembled WGS sequence"/>
</dbReference>
<sequence>MIKILKIKEKLRIFVHKYLFWVVVYYTIALLITFGWQGLEFLFYGEIQHRIVDDIIGGFFILSVMLNIILIKTIYINKIDSDKNLVISKEEYCNQYMNGYQILTTLQSNFKIADLIISNTIKNENREDTNTEKFKDIGSFAQYIKCFNDINIQYVGKKIGEYYVSNKRSEETSTE</sequence>
<evidence type="ECO:0000313" key="2">
    <source>
        <dbReference type="EMBL" id="SOY31449.1"/>
    </source>
</evidence>
<protein>
    <submittedName>
        <fullName evidence="2">Uncharacterized protein</fullName>
    </submittedName>
</protein>
<evidence type="ECO:0000313" key="3">
    <source>
        <dbReference type="Proteomes" id="UP000236311"/>
    </source>
</evidence>
<feature type="transmembrane region" description="Helical" evidence="1">
    <location>
        <begin position="18"/>
        <end position="36"/>
    </location>
</feature>
<dbReference type="EMBL" id="OFSM01000026">
    <property type="protein sequence ID" value="SOY31449.1"/>
    <property type="molecule type" value="Genomic_DNA"/>
</dbReference>
<reference evidence="2 3" key="1">
    <citation type="submission" date="2018-01" db="EMBL/GenBank/DDBJ databases">
        <authorList>
            <person name="Gaut B.S."/>
            <person name="Morton B.R."/>
            <person name="Clegg M.T."/>
            <person name="Duvall M.R."/>
        </authorList>
    </citation>
    <scope>NUCLEOTIDE SEQUENCE [LARGE SCALE GENOMIC DNA]</scope>
    <source>
        <strain evidence="2">GP69</strain>
    </source>
</reference>